<evidence type="ECO:0000313" key="5">
    <source>
        <dbReference type="Proteomes" id="UP000041254"/>
    </source>
</evidence>
<keyword evidence="1" id="KW-0446">Lipid-binding</keyword>
<dbReference type="SUPFAM" id="SSF48403">
    <property type="entry name" value="Ankyrin repeat"/>
    <property type="match status" value="1"/>
</dbReference>
<proteinExistence type="predicted"/>
<feature type="compositionally biased region" description="Low complexity" evidence="3">
    <location>
        <begin position="643"/>
        <end position="655"/>
    </location>
</feature>
<dbReference type="InterPro" id="IPR002110">
    <property type="entry name" value="Ankyrin_rpt"/>
</dbReference>
<feature type="repeat" description="ANK" evidence="2">
    <location>
        <begin position="1074"/>
        <end position="1106"/>
    </location>
</feature>
<dbReference type="SMART" id="SM00248">
    <property type="entry name" value="ANK"/>
    <property type="match status" value="3"/>
</dbReference>
<evidence type="ECO:0000256" key="3">
    <source>
        <dbReference type="SAM" id="MobiDB-lite"/>
    </source>
</evidence>
<dbReference type="PANTHER" id="PTHR24119:SF0">
    <property type="entry name" value="ACYL-COA-BINDING DOMAIN-CONTAINING PROTEIN 6"/>
    <property type="match status" value="1"/>
</dbReference>
<organism evidence="4 5">
    <name type="scientific">Vitrella brassicaformis (strain CCMP3155)</name>
    <dbReference type="NCBI Taxonomy" id="1169540"/>
    <lineage>
        <taxon>Eukaryota</taxon>
        <taxon>Sar</taxon>
        <taxon>Alveolata</taxon>
        <taxon>Colpodellida</taxon>
        <taxon>Vitrellaceae</taxon>
        <taxon>Vitrella</taxon>
    </lineage>
</organism>
<protein>
    <submittedName>
        <fullName evidence="4">Uncharacterized protein</fullName>
    </submittedName>
</protein>
<dbReference type="PROSITE" id="PS50297">
    <property type="entry name" value="ANK_REP_REGION"/>
    <property type="match status" value="2"/>
</dbReference>
<keyword evidence="2" id="KW-0040">ANK repeat</keyword>
<evidence type="ECO:0000256" key="1">
    <source>
        <dbReference type="ARBA" id="ARBA00023121"/>
    </source>
</evidence>
<evidence type="ECO:0000313" key="4">
    <source>
        <dbReference type="EMBL" id="CEM19273.1"/>
    </source>
</evidence>
<dbReference type="OrthoDB" id="341259at2759"/>
<dbReference type="InParanoid" id="A0A0G4FVS7"/>
<feature type="compositionally biased region" description="Basic and acidic residues" evidence="3">
    <location>
        <begin position="685"/>
        <end position="701"/>
    </location>
</feature>
<dbReference type="Proteomes" id="UP000041254">
    <property type="component" value="Unassembled WGS sequence"/>
</dbReference>
<feature type="compositionally biased region" description="Basic and acidic residues" evidence="3">
    <location>
        <begin position="657"/>
        <end position="666"/>
    </location>
</feature>
<dbReference type="GO" id="GO:0000062">
    <property type="term" value="F:fatty-acyl-CoA binding"/>
    <property type="evidence" value="ECO:0007669"/>
    <property type="project" value="TreeGrafter"/>
</dbReference>
<sequence>MLKYGVGPPSLPAKGRVSKAAPALPPSDALKASQAKLMPLLKDSAATDAAKTLQFPEPIRSLPDTHEGEAAPERGRDAATASPSPATAAEDRHEHANPLHAKFCWKCLAAKMQPEVQEKEAEGESMERSASKVSITTAKLRRLAYFKPEEETEGLGLRQPADFGDPTAAQSPAERRDAEGDGGEETLMERSYRSSANLMGVYLDGMIEEGAKEHQKLLWQLNAKLDRGESGWLIDKATEQKDWDEFLRDLELTPDETDTLHKYIEAVDNHVRAIPYPPPPPHTRLYIKGGKTEESEAFEQLTASLTDEDRRRLAFQPVVELPGMERREPLDELMPPHGSGRSPPDVLNIAPVLPPPKLPVILPLDAKYLPRMEMHVAEAPLRDPNEEGGDADTHTFTVMAPPPADWQPFPDPEPLVIDFHESVLPRYDLPNKGAGGGYIDIVPSLPPGHELLNAVVAASQKMLKGYIPSPEIDDRWLCEKIAREAGPGKGRKLLETGLWGPVLYDEHDRPIPDFAEWKEWKEDEKEDQKDAIIKSPAAELGVDLGKIDYQISELLPIYPICSIVRFPSPPMTLPFPSFLVDVIKNAFRLTSIQSVFDQRVTAIRELKAMKDTTTQDTATRPPDQQLSPPARTTQTHKSPSDPSSQESQRKSTSSRVSFREGREAGRGRGALTTVAEGEGGNGGPEEGREGEGEGEGAEEKQTAAAAAAASMSPPAAGAGLSPPMKETPSGYTSSETERAPTFTALSRPDRSPAAEEKPSSSPPLPPPAAAAAAAAAQVSGSPVDESFMRELQALVDERTKAIERQRSIENLLTKDEFLDRLADKLSAKMGPAAAPLPLSAAPHDLSMATSAFAPFASSGAMYGIPRQRPKIKRPTQPPPMAEAAKDAGGPRIEGVLAPVAAQSPGPAAPTEAYPLSVDSISIEKSRGEAYVRLLNLPMRDRARGRHTMLSTGFQAKTKQPDSRLMVFYLPSDKPKEVLRHTEASATAGALGGLRDGEADMEEDAREEEERQMFSYVRHNRYEAIESLLERRPDLAQLADEHGNTFLHIACQNNHRRLARLLCKFKVDVNAKNKGGNTPLHYCYAFGFHQLAEFLISQGADETKKNRYGLAPAEGLTPERT</sequence>
<feature type="compositionally biased region" description="Low complexity" evidence="3">
    <location>
        <begin position="702"/>
        <end position="723"/>
    </location>
</feature>
<name>A0A0G4FVS7_VITBC</name>
<dbReference type="PROSITE" id="PS50088">
    <property type="entry name" value="ANK_REPEAT"/>
    <property type="match status" value="2"/>
</dbReference>
<dbReference type="STRING" id="1169540.A0A0G4FVS7"/>
<feature type="region of interest" description="Disordered" evidence="3">
    <location>
        <begin position="54"/>
        <end position="95"/>
    </location>
</feature>
<feature type="repeat" description="ANK" evidence="2">
    <location>
        <begin position="1041"/>
        <end position="1073"/>
    </location>
</feature>
<feature type="compositionally biased region" description="Basic and acidic residues" evidence="3">
    <location>
        <begin position="63"/>
        <end position="77"/>
    </location>
</feature>
<feature type="region of interest" description="Disordered" evidence="3">
    <location>
        <begin position="150"/>
        <end position="190"/>
    </location>
</feature>
<feature type="region of interest" description="Disordered" evidence="3">
    <location>
        <begin position="1"/>
        <end position="26"/>
    </location>
</feature>
<dbReference type="Gene3D" id="1.25.40.20">
    <property type="entry name" value="Ankyrin repeat-containing domain"/>
    <property type="match status" value="1"/>
</dbReference>
<accession>A0A0G4FVS7</accession>
<dbReference type="InterPro" id="IPR036770">
    <property type="entry name" value="Ankyrin_rpt-contain_sf"/>
</dbReference>
<dbReference type="PANTHER" id="PTHR24119">
    <property type="entry name" value="ACYL-COA-BINDING DOMAIN-CONTAINING PROTEIN 6"/>
    <property type="match status" value="1"/>
</dbReference>
<dbReference type="VEuPathDB" id="CryptoDB:Vbra_16353"/>
<keyword evidence="5" id="KW-1185">Reference proteome</keyword>
<dbReference type="EMBL" id="CDMY01000510">
    <property type="protein sequence ID" value="CEM19273.1"/>
    <property type="molecule type" value="Genomic_DNA"/>
</dbReference>
<gene>
    <name evidence="4" type="ORF">Vbra_16353</name>
</gene>
<reference evidence="4 5" key="1">
    <citation type="submission" date="2014-11" db="EMBL/GenBank/DDBJ databases">
        <authorList>
            <person name="Zhu J."/>
            <person name="Qi W."/>
            <person name="Song R."/>
        </authorList>
    </citation>
    <scope>NUCLEOTIDE SEQUENCE [LARGE SCALE GENOMIC DNA]</scope>
</reference>
<feature type="region of interest" description="Disordered" evidence="3">
    <location>
        <begin position="611"/>
        <end position="783"/>
    </location>
</feature>
<feature type="compositionally biased region" description="Low complexity" evidence="3">
    <location>
        <begin position="78"/>
        <end position="88"/>
    </location>
</feature>
<dbReference type="AlphaFoldDB" id="A0A0G4FVS7"/>
<feature type="compositionally biased region" description="Polar residues" evidence="3">
    <location>
        <begin position="611"/>
        <end position="642"/>
    </location>
</feature>
<feature type="compositionally biased region" description="Basic and acidic residues" evidence="3">
    <location>
        <begin position="747"/>
        <end position="758"/>
    </location>
</feature>
<dbReference type="Pfam" id="PF12796">
    <property type="entry name" value="Ank_2"/>
    <property type="match status" value="1"/>
</dbReference>
<evidence type="ECO:0000256" key="2">
    <source>
        <dbReference type="PROSITE-ProRule" id="PRU00023"/>
    </source>
</evidence>